<proteinExistence type="predicted"/>
<name>A0A022QB57_ERYGU</name>
<evidence type="ECO:0000313" key="1">
    <source>
        <dbReference type="EMBL" id="EYU25902.1"/>
    </source>
</evidence>
<organism evidence="1 2">
    <name type="scientific">Erythranthe guttata</name>
    <name type="common">Yellow monkey flower</name>
    <name type="synonym">Mimulus guttatus</name>
    <dbReference type="NCBI Taxonomy" id="4155"/>
    <lineage>
        <taxon>Eukaryota</taxon>
        <taxon>Viridiplantae</taxon>
        <taxon>Streptophyta</taxon>
        <taxon>Embryophyta</taxon>
        <taxon>Tracheophyta</taxon>
        <taxon>Spermatophyta</taxon>
        <taxon>Magnoliopsida</taxon>
        <taxon>eudicotyledons</taxon>
        <taxon>Gunneridae</taxon>
        <taxon>Pentapetalae</taxon>
        <taxon>asterids</taxon>
        <taxon>lamiids</taxon>
        <taxon>Lamiales</taxon>
        <taxon>Phrymaceae</taxon>
        <taxon>Erythranthe</taxon>
    </lineage>
</organism>
<evidence type="ECO:0000313" key="2">
    <source>
        <dbReference type="Proteomes" id="UP000030748"/>
    </source>
</evidence>
<dbReference type="eggNOG" id="ENOG502SKAP">
    <property type="taxonomic scope" value="Eukaryota"/>
</dbReference>
<gene>
    <name evidence="1" type="ORF">MIMGU_mgv1a022511mg</name>
</gene>
<dbReference type="Proteomes" id="UP000030748">
    <property type="component" value="Unassembled WGS sequence"/>
</dbReference>
<accession>A0A022QB57</accession>
<dbReference type="EMBL" id="KI631864">
    <property type="protein sequence ID" value="EYU25902.1"/>
    <property type="molecule type" value="Genomic_DNA"/>
</dbReference>
<protein>
    <submittedName>
        <fullName evidence="1">Uncharacterized protein</fullName>
    </submittedName>
</protein>
<dbReference type="AlphaFoldDB" id="A0A022QB57"/>
<reference evidence="1 2" key="1">
    <citation type="journal article" date="2013" name="Proc. Natl. Acad. Sci. U.S.A.">
        <title>Fine-scale variation in meiotic recombination in Mimulus inferred from population shotgun sequencing.</title>
        <authorList>
            <person name="Hellsten U."/>
            <person name="Wright K.M."/>
            <person name="Jenkins J."/>
            <person name="Shu S."/>
            <person name="Yuan Y."/>
            <person name="Wessler S.R."/>
            <person name="Schmutz J."/>
            <person name="Willis J.H."/>
            <person name="Rokhsar D.S."/>
        </authorList>
    </citation>
    <scope>NUCLEOTIDE SEQUENCE [LARGE SCALE GENOMIC DNA]</scope>
    <source>
        <strain evidence="2">cv. DUN x IM62</strain>
    </source>
</reference>
<keyword evidence="2" id="KW-1185">Reference proteome</keyword>
<sequence length="432" mass="48009">MAEASTGLNSTAAASDVMLRPYAGLHIITSASKKKPSTYRPSSLMMDYIIHQTNDLLVDHPHFRRSSPDYHPYILRLYYGILFWIQCLRAAAAVQALNSDQHQTLTRFLSAFPPDSLTISSPLLYLFKTLCSSPPPPENPSYGKVYPLLPSPPGPTARSAFMSNSPYHYIIPNIPGILALLSDLNSTINDSNNNPVYPGKGKHVPVADNRNEPVVFAHHRFPPTVDMTDKDRWMLASSGLQYPCEADEKLHKGFAQRYENFSFPTAVADDDEDLSTLERFFSTFDSLSWFARVREVAAVEAAYFEGSGTLADCSPSGGIVSNQIVVAYQGTSTPPIAPTHSFDTRALFPFSIRLHTTVRSIPELAEAMAAFAQTNISMFATHPWLHAIDENSRDGPFWQIRPVEKSSIDQTSYLSLKDIIRGLIRHKSTLIL</sequence>